<keyword evidence="5" id="KW-1185">Reference proteome</keyword>
<dbReference type="Pfam" id="PF25967">
    <property type="entry name" value="RND-MFP_C"/>
    <property type="match status" value="1"/>
</dbReference>
<proteinExistence type="predicted"/>
<dbReference type="EMBL" id="RBAH01000009">
    <property type="protein sequence ID" value="RKN84103.1"/>
    <property type="molecule type" value="Genomic_DNA"/>
</dbReference>
<dbReference type="PANTHER" id="PTHR32347">
    <property type="entry name" value="EFFLUX SYSTEM COMPONENT YKNX-RELATED"/>
    <property type="match status" value="1"/>
</dbReference>
<dbReference type="GO" id="GO:0030313">
    <property type="term" value="C:cell envelope"/>
    <property type="evidence" value="ECO:0007669"/>
    <property type="project" value="UniProtKB-SubCell"/>
</dbReference>
<name>A0A3B0CEH8_9BACL</name>
<protein>
    <submittedName>
        <fullName evidence="4">Biotin/lipoyl-binding protein</fullName>
    </submittedName>
</protein>
<evidence type="ECO:0000256" key="2">
    <source>
        <dbReference type="ARBA" id="ARBA00023054"/>
    </source>
</evidence>
<feature type="domain" description="Multidrug resistance protein MdtA-like C-terminal permuted SH3" evidence="3">
    <location>
        <begin position="292"/>
        <end position="346"/>
    </location>
</feature>
<dbReference type="InterPro" id="IPR058627">
    <property type="entry name" value="MdtA-like_C"/>
</dbReference>
<comment type="subcellular location">
    <subcellularLocation>
        <location evidence="1">Cell envelope</location>
    </subcellularLocation>
</comment>
<evidence type="ECO:0000313" key="4">
    <source>
        <dbReference type="EMBL" id="RKN84103.1"/>
    </source>
</evidence>
<evidence type="ECO:0000313" key="5">
    <source>
        <dbReference type="Proteomes" id="UP000282311"/>
    </source>
</evidence>
<dbReference type="Gene3D" id="2.40.50.100">
    <property type="match status" value="1"/>
</dbReference>
<dbReference type="SUPFAM" id="SSF111369">
    <property type="entry name" value="HlyD-like secretion proteins"/>
    <property type="match status" value="1"/>
</dbReference>
<accession>A0A3B0CEH8</accession>
<organism evidence="4 5">
    <name type="scientific">Paenibacillus ginsengarvi</name>
    <dbReference type="NCBI Taxonomy" id="400777"/>
    <lineage>
        <taxon>Bacteria</taxon>
        <taxon>Bacillati</taxon>
        <taxon>Bacillota</taxon>
        <taxon>Bacilli</taxon>
        <taxon>Bacillales</taxon>
        <taxon>Paenibacillaceae</taxon>
        <taxon>Paenibacillus</taxon>
    </lineage>
</organism>
<evidence type="ECO:0000259" key="3">
    <source>
        <dbReference type="Pfam" id="PF25967"/>
    </source>
</evidence>
<comment type="caution">
    <text evidence="4">The sequence shown here is derived from an EMBL/GenBank/DDBJ whole genome shotgun (WGS) entry which is preliminary data.</text>
</comment>
<dbReference type="Gene3D" id="2.40.420.20">
    <property type="match status" value="1"/>
</dbReference>
<gene>
    <name evidence="4" type="ORF">D7M11_13910</name>
</gene>
<dbReference type="InterPro" id="IPR050465">
    <property type="entry name" value="UPF0194_transport"/>
</dbReference>
<sequence>MHWRMGKLSIKGNPFWARKLLAVLVVAACSGCSLLPQEDEPLKPPLVKPVKENYEIAEVKVGSATKRITGVATVESTNVKNHEFTGTTGKIQEVLVVKDMTVKKGDPLIILDAGDSAIVLKEKQRDYEQAKYNLDQAKLTQDPNKMKIRVMEMDIAELRLSDARKALEGKTMRAQMDGKVTFVEASKPGDTIQQNKTYVIISDPNSIRLAYSSGNTSDMLEVQVGVPVDVTVKGKKLTGTVVQSPSNTPATDVKALADRYAKTVFIDVGSPIPELTLGATADINIVTRKKDNVLLVPQRALAQYLGRNYVKVLDGDSIKEVDVEKGLETADGVEIVKGLKEGQKLILQ</sequence>
<evidence type="ECO:0000256" key="1">
    <source>
        <dbReference type="ARBA" id="ARBA00004196"/>
    </source>
</evidence>
<dbReference type="AlphaFoldDB" id="A0A3B0CEH8"/>
<dbReference type="Proteomes" id="UP000282311">
    <property type="component" value="Unassembled WGS sequence"/>
</dbReference>
<reference evidence="4 5" key="1">
    <citation type="journal article" date="2007" name="Int. J. Syst. Evol. Microbiol.">
        <title>Paenibacillus ginsengarvi sp. nov., isolated from soil from ginseng cultivation.</title>
        <authorList>
            <person name="Yoon M.H."/>
            <person name="Ten L.N."/>
            <person name="Im W.T."/>
        </authorList>
    </citation>
    <scope>NUCLEOTIDE SEQUENCE [LARGE SCALE GENOMIC DNA]</scope>
    <source>
        <strain evidence="4 5">KCTC 13059</strain>
    </source>
</reference>
<keyword evidence="2" id="KW-0175">Coiled coil</keyword>